<name>A0AAX3ZNB0_STRRO</name>
<dbReference type="RefSeq" id="WP_306692863.1">
    <property type="nucleotide sequence ID" value="NZ_CP121271.1"/>
</dbReference>
<keyword evidence="2" id="KW-1015">Disulfide bond</keyword>
<dbReference type="InterPro" id="IPR006558">
    <property type="entry name" value="LamG-like"/>
</dbReference>
<organism evidence="6 7">
    <name type="scientific">Streptomyces rochei</name>
    <name type="common">Streptomyces parvullus</name>
    <dbReference type="NCBI Taxonomy" id="1928"/>
    <lineage>
        <taxon>Bacteria</taxon>
        <taxon>Bacillati</taxon>
        <taxon>Actinomycetota</taxon>
        <taxon>Actinomycetes</taxon>
        <taxon>Kitasatosporales</taxon>
        <taxon>Streptomycetaceae</taxon>
        <taxon>Streptomyces</taxon>
        <taxon>Streptomyces rochei group</taxon>
    </lineage>
</organism>
<feature type="signal peptide" evidence="4">
    <location>
        <begin position="1"/>
        <end position="23"/>
    </location>
</feature>
<evidence type="ECO:0000313" key="6">
    <source>
        <dbReference type="EMBL" id="WMC87767.1"/>
    </source>
</evidence>
<dbReference type="PANTHER" id="PTHR46943">
    <property type="entry name" value="PENTRAXIN-RELATED PROTEIN PTX3"/>
    <property type="match status" value="1"/>
</dbReference>
<dbReference type="AlphaFoldDB" id="A0AAX3ZNB0"/>
<dbReference type="SMART" id="SM00560">
    <property type="entry name" value="LamGL"/>
    <property type="match status" value="1"/>
</dbReference>
<reference evidence="6" key="1">
    <citation type="submission" date="2023-03" db="EMBL/GenBank/DDBJ databases">
        <title>Borrelidin-producing and root-colonizing Streptomyces rochei is a potent biopesticide for soil-borne oomycete-caused plant diseases.</title>
        <authorList>
            <person name="Zhou D."/>
            <person name="Wang X."/>
            <person name="Navarro-Munoz J.C."/>
            <person name="Li W."/>
            <person name="Li J."/>
            <person name="Jiu M."/>
            <person name="Deng S."/>
            <person name="Ye Y."/>
            <person name="Daly P."/>
            <person name="Wei L."/>
        </authorList>
    </citation>
    <scope>NUCLEOTIDE SEQUENCE</scope>
    <source>
        <strain evidence="6">JK1</strain>
    </source>
</reference>
<proteinExistence type="predicted"/>
<evidence type="ECO:0000256" key="1">
    <source>
        <dbReference type="ARBA" id="ARBA00022729"/>
    </source>
</evidence>
<evidence type="ECO:0000256" key="3">
    <source>
        <dbReference type="SAM" id="MobiDB-lite"/>
    </source>
</evidence>
<evidence type="ECO:0000256" key="2">
    <source>
        <dbReference type="ARBA" id="ARBA00023157"/>
    </source>
</evidence>
<dbReference type="GeneID" id="90944425"/>
<dbReference type="EMBL" id="CP121271">
    <property type="protein sequence ID" value="WMC87767.1"/>
    <property type="molecule type" value="Genomic_DNA"/>
</dbReference>
<dbReference type="GO" id="GO:0006955">
    <property type="term" value="P:immune response"/>
    <property type="evidence" value="ECO:0007669"/>
    <property type="project" value="InterPro"/>
</dbReference>
<dbReference type="PANTHER" id="PTHR46943:SF1">
    <property type="entry name" value="PENTRAXIN-RELATED PROTEIN PTX3"/>
    <property type="match status" value="1"/>
</dbReference>
<dbReference type="InterPro" id="IPR042837">
    <property type="entry name" value="PTX3"/>
</dbReference>
<evidence type="ECO:0000256" key="4">
    <source>
        <dbReference type="SAM" id="SignalP"/>
    </source>
</evidence>
<dbReference type="Proteomes" id="UP001231701">
    <property type="component" value="Chromosome"/>
</dbReference>
<dbReference type="Pfam" id="PF13385">
    <property type="entry name" value="Laminin_G_3"/>
    <property type="match status" value="1"/>
</dbReference>
<dbReference type="InterPro" id="IPR013320">
    <property type="entry name" value="ConA-like_dom_sf"/>
</dbReference>
<keyword evidence="1 4" id="KW-0732">Signal</keyword>
<feature type="chain" id="PRO_5043881368" evidence="4">
    <location>
        <begin position="24"/>
        <end position="597"/>
    </location>
</feature>
<protein>
    <submittedName>
        <fullName evidence="6">LamG domain-containing protein</fullName>
    </submittedName>
</protein>
<sequence length="597" mass="62200">MATATMLAVAAAALTLPATTAHAASTAPLAPRITLAAPYTECLADDCRKAGGPGVAATFTFAPNEADSEIVAYQYILSSDPTWSSVAGETATVTRIPQEAGLYRLKVRAVDGTGWPGQSAYLDFMVASGEGAIGRWHFDEADGAALDSGTVEGKTRHHATLTGGATRDERGRRGVRTHDSEGVPLPSPATDRGLSLDGSTGHAATSGPVVNTRESYTLSAWVRPDTLGSTDRTVLAQDGGFRLSYDAAEGAWTLLTSAPGTTDHRTLVAEQPATPKAWTHLAATYDAPADVARLYVNGRLQAVDTAPGTGATDGPLQFGRALSNESPAEYTDYFDGSIDEVAVWQRALIDKEIADEARLMLGDGRNAVESVGAWSADGASGPVLTDTASGYGHELALSGGAALNGDNLELDGVNGAATADGPLLDGAGSFTVNTDVTLDGAAVSTWDVGRAGQVFARRTADGSVWGLWYEAAPMRTEFDPETFEEKLVPVGYWHFGRMNADGTYDAVVSDEAARTDVPVELTGVYDAQEGTIDLYVGNRRNGGALTVANAPGPGEFTIGATTDGDTRTRHLPARINDIRVWAGAAGSSQQVLEMTAD</sequence>
<dbReference type="SUPFAM" id="SSF49899">
    <property type="entry name" value="Concanavalin A-like lectins/glucanases"/>
    <property type="match status" value="2"/>
</dbReference>
<accession>A0AAX3ZNB0</accession>
<feature type="region of interest" description="Disordered" evidence="3">
    <location>
        <begin position="149"/>
        <end position="208"/>
    </location>
</feature>
<feature type="compositionally biased region" description="Basic and acidic residues" evidence="3">
    <location>
        <begin position="166"/>
        <end position="181"/>
    </location>
</feature>
<feature type="domain" description="LamG-like jellyroll fold" evidence="5">
    <location>
        <begin position="214"/>
        <end position="351"/>
    </location>
</feature>
<gene>
    <name evidence="6" type="ORF">P7W03_20335</name>
</gene>
<dbReference type="Gene3D" id="2.60.120.200">
    <property type="match status" value="2"/>
</dbReference>
<evidence type="ECO:0000313" key="7">
    <source>
        <dbReference type="Proteomes" id="UP001231701"/>
    </source>
</evidence>
<evidence type="ECO:0000259" key="5">
    <source>
        <dbReference type="SMART" id="SM00560"/>
    </source>
</evidence>